<dbReference type="InterPro" id="IPR013656">
    <property type="entry name" value="PAS_4"/>
</dbReference>
<comment type="caution">
    <text evidence="2">The sequence shown here is derived from an EMBL/GenBank/DDBJ whole genome shotgun (WGS) entry which is preliminary data.</text>
</comment>
<dbReference type="NCBIfam" id="TIGR00229">
    <property type="entry name" value="sensory_box"/>
    <property type="match status" value="1"/>
</dbReference>
<gene>
    <name evidence="2" type="ORF">LCGC14_2415980</name>
</gene>
<dbReference type="PROSITE" id="PS50112">
    <property type="entry name" value="PAS"/>
    <property type="match status" value="1"/>
</dbReference>
<dbReference type="Pfam" id="PF08448">
    <property type="entry name" value="PAS_4"/>
    <property type="match status" value="1"/>
</dbReference>
<sequence>FPTTSDPWAAPAWARSRAVSMVESATWKWTTLRPVRSKRPGRKTSSGFSSRYPRDVASMRSEELFRLALKDSNITVFNQDMDLRYTWVYNPNPGLSVDEVIGKTDEELVPSDDAAVLTDMKQRALEQGKEQQKTIRFTVGDEPLYYDLKVEPMFDNDGRVIGVIGVSTDISDYTLDIPKRRLSSSPEIMPSASARQERIFCLTVFSLTIYSIKVNENRLIGQGIMEGYSIIYLTCTDIFRLTYSS</sequence>
<reference evidence="2" key="1">
    <citation type="journal article" date="2015" name="Nature">
        <title>Complex archaea that bridge the gap between prokaryotes and eukaryotes.</title>
        <authorList>
            <person name="Spang A."/>
            <person name="Saw J.H."/>
            <person name="Jorgensen S.L."/>
            <person name="Zaremba-Niedzwiedzka K."/>
            <person name="Martijn J."/>
            <person name="Lind A.E."/>
            <person name="van Eijk R."/>
            <person name="Schleper C."/>
            <person name="Guy L."/>
            <person name="Ettema T.J."/>
        </authorList>
    </citation>
    <scope>NUCLEOTIDE SEQUENCE</scope>
</reference>
<name>A0A0F9EKG6_9ZZZZ</name>
<organism evidence="2">
    <name type="scientific">marine sediment metagenome</name>
    <dbReference type="NCBI Taxonomy" id="412755"/>
    <lineage>
        <taxon>unclassified sequences</taxon>
        <taxon>metagenomes</taxon>
        <taxon>ecological metagenomes</taxon>
    </lineage>
</organism>
<evidence type="ECO:0000259" key="1">
    <source>
        <dbReference type="PROSITE" id="PS50112"/>
    </source>
</evidence>
<dbReference type="InterPro" id="IPR035965">
    <property type="entry name" value="PAS-like_dom_sf"/>
</dbReference>
<dbReference type="AlphaFoldDB" id="A0A0F9EKG6"/>
<accession>A0A0F9EKG6</accession>
<dbReference type="Gene3D" id="3.30.450.20">
    <property type="entry name" value="PAS domain"/>
    <property type="match status" value="1"/>
</dbReference>
<dbReference type="EMBL" id="LAZR01036620">
    <property type="protein sequence ID" value="KKL24373.1"/>
    <property type="molecule type" value="Genomic_DNA"/>
</dbReference>
<dbReference type="InterPro" id="IPR000014">
    <property type="entry name" value="PAS"/>
</dbReference>
<feature type="non-terminal residue" evidence="2">
    <location>
        <position position="1"/>
    </location>
</feature>
<protein>
    <recommendedName>
        <fullName evidence="1">PAS domain-containing protein</fullName>
    </recommendedName>
</protein>
<proteinExistence type="predicted"/>
<evidence type="ECO:0000313" key="2">
    <source>
        <dbReference type="EMBL" id="KKL24373.1"/>
    </source>
</evidence>
<dbReference type="SUPFAM" id="SSF55785">
    <property type="entry name" value="PYP-like sensor domain (PAS domain)"/>
    <property type="match status" value="1"/>
</dbReference>
<feature type="domain" description="PAS" evidence="1">
    <location>
        <begin position="94"/>
        <end position="128"/>
    </location>
</feature>
<dbReference type="CDD" id="cd00130">
    <property type="entry name" value="PAS"/>
    <property type="match status" value="1"/>
</dbReference>